<accession>A0AAN8IJA7</accession>
<feature type="compositionally biased region" description="Polar residues" evidence="1">
    <location>
        <begin position="63"/>
        <end position="87"/>
    </location>
</feature>
<feature type="compositionally biased region" description="Low complexity" evidence="1">
    <location>
        <begin position="44"/>
        <end position="60"/>
    </location>
</feature>
<dbReference type="EMBL" id="JAKLMC020000030">
    <property type="protein sequence ID" value="KAK5949972.1"/>
    <property type="molecule type" value="Genomic_DNA"/>
</dbReference>
<evidence type="ECO:0000256" key="1">
    <source>
        <dbReference type="SAM" id="MobiDB-lite"/>
    </source>
</evidence>
<protein>
    <submittedName>
        <fullName evidence="2">Uncharacterized protein</fullName>
    </submittedName>
</protein>
<reference evidence="2 3" key="1">
    <citation type="submission" date="2022-12" db="EMBL/GenBank/DDBJ databases">
        <title>Genomic features and morphological characterization of a novel Knufia sp. strain isolated from spacecraft assembly facility.</title>
        <authorList>
            <person name="Teixeira M."/>
            <person name="Chander A.M."/>
            <person name="Stajich J.E."/>
            <person name="Venkateswaran K."/>
        </authorList>
    </citation>
    <scope>NUCLEOTIDE SEQUENCE [LARGE SCALE GENOMIC DNA]</scope>
    <source>
        <strain evidence="2 3">FJI-L2-BK-P2</strain>
    </source>
</reference>
<comment type="caution">
    <text evidence="2">The sequence shown here is derived from an EMBL/GenBank/DDBJ whole genome shotgun (WGS) entry which is preliminary data.</text>
</comment>
<proteinExistence type="predicted"/>
<organism evidence="2 3">
    <name type="scientific">Knufia fluminis</name>
    <dbReference type="NCBI Taxonomy" id="191047"/>
    <lineage>
        <taxon>Eukaryota</taxon>
        <taxon>Fungi</taxon>
        <taxon>Dikarya</taxon>
        <taxon>Ascomycota</taxon>
        <taxon>Pezizomycotina</taxon>
        <taxon>Eurotiomycetes</taxon>
        <taxon>Chaetothyriomycetidae</taxon>
        <taxon>Chaetothyriales</taxon>
        <taxon>Trichomeriaceae</taxon>
        <taxon>Knufia</taxon>
    </lineage>
</organism>
<dbReference type="AlphaFoldDB" id="A0AAN8IJA7"/>
<evidence type="ECO:0000313" key="2">
    <source>
        <dbReference type="EMBL" id="KAK5949972.1"/>
    </source>
</evidence>
<gene>
    <name evidence="2" type="ORF">OHC33_008933</name>
</gene>
<name>A0AAN8IJA7_9EURO</name>
<feature type="compositionally biased region" description="Pro residues" evidence="1">
    <location>
        <begin position="96"/>
        <end position="105"/>
    </location>
</feature>
<evidence type="ECO:0000313" key="3">
    <source>
        <dbReference type="Proteomes" id="UP001316803"/>
    </source>
</evidence>
<keyword evidence="3" id="KW-1185">Reference proteome</keyword>
<sequence length="445" mass="49177">MSSRSSQLYCKHTIILFNDIEHQLTTSSHNNLQLYHIAMASPTTTDEVTPSVTATTTEATPAIPSNTTSTESQDAPDNPTRDTTSQPGRLAGSLPHRPPPSPQPNAPHDNEEYTAIDTDSALALGVKRRRYEQERTGHRASTFAPVSVLPSSSRANLIVSSCIKQISLYSSRAVKKIFHEQLGRQVQRQGNQYSTLDYTSGVLSISNISLLVFLDKSALAKHFWDSAAVAQELQQVYPGLLRIRRFPGWDSSQDDILQICIRTIPRLPGVGEHGISRFQWEIWHIAKQQLQQGIHATVSGDVDVFWDGLRPEGYTTGTVQVEPGFSASWFTDNSHTVEESTHVRLLATASRIAPSRLTVVLNGKAEKAELCVVTRTAVLLVMHAYSRSATSAPSSRTYRDSTWSLAATNFAPNVWFTHFTAGQAICIAFLLSAAHKRWCLTRIAR</sequence>
<feature type="region of interest" description="Disordered" evidence="1">
    <location>
        <begin position="44"/>
        <end position="111"/>
    </location>
</feature>
<dbReference type="Proteomes" id="UP001316803">
    <property type="component" value="Unassembled WGS sequence"/>
</dbReference>